<evidence type="ECO:0000256" key="1">
    <source>
        <dbReference type="ARBA" id="ARBA00001957"/>
    </source>
</evidence>
<dbReference type="CDD" id="cd05930">
    <property type="entry name" value="A_NRPS"/>
    <property type="match status" value="1"/>
</dbReference>
<dbReference type="FunFam" id="3.40.50.12780:FF:000012">
    <property type="entry name" value="Non-ribosomal peptide synthetase"/>
    <property type="match status" value="1"/>
</dbReference>
<dbReference type="Gene3D" id="3.40.50.12780">
    <property type="entry name" value="N-terminal domain of ligase-like"/>
    <property type="match status" value="1"/>
</dbReference>
<dbReference type="GO" id="GO:0031177">
    <property type="term" value="F:phosphopantetheine binding"/>
    <property type="evidence" value="ECO:0007669"/>
    <property type="project" value="InterPro"/>
</dbReference>
<dbReference type="PANTHER" id="PTHR45527">
    <property type="entry name" value="NONRIBOSOMAL PEPTIDE SYNTHETASE"/>
    <property type="match status" value="1"/>
</dbReference>
<dbReference type="GO" id="GO:0017000">
    <property type="term" value="P:antibiotic biosynthetic process"/>
    <property type="evidence" value="ECO:0007669"/>
    <property type="project" value="UniProtKB-ARBA"/>
</dbReference>
<dbReference type="NCBIfam" id="TIGR01733">
    <property type="entry name" value="AA-adenyl-dom"/>
    <property type="match status" value="1"/>
</dbReference>
<gene>
    <name evidence="6" type="ORF">CQW44_20580</name>
</gene>
<keyword evidence="7" id="KW-1185">Reference proteome</keyword>
<dbReference type="FunFam" id="1.10.1200.10:FF:000005">
    <property type="entry name" value="Nonribosomal peptide synthetase 1"/>
    <property type="match status" value="1"/>
</dbReference>
<dbReference type="InterPro" id="IPR009081">
    <property type="entry name" value="PP-bd_ACP"/>
</dbReference>
<dbReference type="InterPro" id="IPR000873">
    <property type="entry name" value="AMP-dep_synth/lig_dom"/>
</dbReference>
<dbReference type="AlphaFoldDB" id="A0A3R8Q9D7"/>
<dbReference type="FunFam" id="3.40.50.980:FF:000001">
    <property type="entry name" value="Non-ribosomal peptide synthetase"/>
    <property type="match status" value="1"/>
</dbReference>
<dbReference type="Pfam" id="PF13193">
    <property type="entry name" value="AMP-binding_C"/>
    <property type="match status" value="1"/>
</dbReference>
<comment type="cofactor">
    <cofactor evidence="1">
        <name>pantetheine 4'-phosphate</name>
        <dbReference type="ChEBI" id="CHEBI:47942"/>
    </cofactor>
</comment>
<dbReference type="PROSITE" id="PS00012">
    <property type="entry name" value="PHOSPHOPANTETHEINE"/>
    <property type="match status" value="1"/>
</dbReference>
<sequence length="814" mass="86562">MSIEGTPLVTPGHTAEAVPFRLAPQVREQVARTARRHGVAEPAVLLAALLATRFRHFRREHAEVVAAPDDRRPAMLTVTGDAAFADVLRAADRALTTGPGAGPVADALPDGTVERIVFEHTPGAAGHAPATARERAADGRPHCVVRTADQDLTGSLVCGSLPSDCTAGEWTARFLTLLADAVRRPAARVDELALLSQRSRDDIGAAANSGYEDYRGLRTLHEAFEESVRRHPDAVAVEAGGRSATYAELDGRANLLAHVLAAAGIGAESLVAVCVERSADLLVALLAVLKRGAAFVPLEPMLPAERVAVITGDARVAAVVVQDARTKRLDGLGVPLIPVPAEGGEPAAPPATVSLDQAAYVYYTSGSTGTPKGAVIDHRCAAGRLEWLGRRYGLRPGDRVVHKTPLIFDVAIWELFGPLAAGATVLMADPGAESDVVHLGQLLSTERVVFAHFVPSMLNAYLNLAPQVDCPDLRWVQLSGEAASASLLERFAERFTAELHNLYGQTETSEVAGWEGRSYDGQGGLPIGRQIGVYRLFVLDEALRPVPPGVPGELCVSGIGGLSRGYLRRPALTADRFVPHPYPMAPGERLYRTGDLVAMDAEGNVQYLGRLDNQVKIRGCRVETGEVEAVLAGHPAVRECAVTVFRDDDGADQLAAYVVGDDWDVSGLAAFAEQRLPGYMLPAVYVPLQELPHTPSGKLDRQGLPAPSLDDRQARAGADSAQSELEEQVAGLWRDVLGVERIGRTDNFFAVGGNSLKSLQLLNRVNATFGVQVAVRDFFALPTVEGVADAIEKALTELVAGLSEEEAARLLSTL</sequence>
<keyword evidence="3" id="KW-0597">Phosphoprotein</keyword>
<dbReference type="InterPro" id="IPR042099">
    <property type="entry name" value="ANL_N_sf"/>
</dbReference>
<name>A0A3R8Q9D7_9ACTN</name>
<dbReference type="SMART" id="SM00823">
    <property type="entry name" value="PKS_PP"/>
    <property type="match status" value="1"/>
</dbReference>
<feature type="domain" description="Carrier" evidence="5">
    <location>
        <begin position="720"/>
        <end position="795"/>
    </location>
</feature>
<comment type="caution">
    <text evidence="6">The sequence shown here is derived from an EMBL/GenBank/DDBJ whole genome shotgun (WGS) entry which is preliminary data.</text>
</comment>
<feature type="region of interest" description="Disordered" evidence="4">
    <location>
        <begin position="696"/>
        <end position="723"/>
    </location>
</feature>
<dbReference type="GO" id="GO:0044550">
    <property type="term" value="P:secondary metabolite biosynthetic process"/>
    <property type="evidence" value="ECO:0007669"/>
    <property type="project" value="TreeGrafter"/>
</dbReference>
<dbReference type="GO" id="GO:0005737">
    <property type="term" value="C:cytoplasm"/>
    <property type="evidence" value="ECO:0007669"/>
    <property type="project" value="TreeGrafter"/>
</dbReference>
<dbReference type="InterPro" id="IPR036736">
    <property type="entry name" value="ACP-like_sf"/>
</dbReference>
<protein>
    <recommendedName>
        <fullName evidence="5">Carrier domain-containing protein</fullName>
    </recommendedName>
</protein>
<dbReference type="InterPro" id="IPR020806">
    <property type="entry name" value="PKS_PP-bd"/>
</dbReference>
<evidence type="ECO:0000256" key="3">
    <source>
        <dbReference type="ARBA" id="ARBA00022553"/>
    </source>
</evidence>
<dbReference type="EMBL" id="PDES01000009">
    <property type="protein sequence ID" value="RRQ84489.1"/>
    <property type="molecule type" value="Genomic_DNA"/>
</dbReference>
<dbReference type="PROSITE" id="PS50075">
    <property type="entry name" value="CARRIER"/>
    <property type="match status" value="1"/>
</dbReference>
<evidence type="ECO:0000259" key="5">
    <source>
        <dbReference type="PROSITE" id="PS50075"/>
    </source>
</evidence>
<dbReference type="InterPro" id="IPR025110">
    <property type="entry name" value="AMP-bd_C"/>
</dbReference>
<reference evidence="6 7" key="1">
    <citation type="submission" date="2017-10" db="EMBL/GenBank/DDBJ databases">
        <title>Draft genome of actinobacteria isolated from guarana (Paullinia cupana (Mart.) Ducke.</title>
        <authorList>
            <person name="Siqueira K.A."/>
            <person name="Liotti R.G."/>
            <person name="Mendes T.A."/>
            <person name="Soares M.A."/>
        </authorList>
    </citation>
    <scope>NUCLEOTIDE SEQUENCE [LARGE SCALE GENOMIC DNA]</scope>
    <source>
        <strain evidence="6 7">199</strain>
    </source>
</reference>
<dbReference type="PANTHER" id="PTHR45527:SF1">
    <property type="entry name" value="FATTY ACID SYNTHASE"/>
    <property type="match status" value="1"/>
</dbReference>
<keyword evidence="2" id="KW-0596">Phosphopantetheine</keyword>
<dbReference type="RefSeq" id="WP_125213987.1">
    <property type="nucleotide sequence ID" value="NZ_PDES01000009.1"/>
</dbReference>
<dbReference type="Proteomes" id="UP000276379">
    <property type="component" value="Unassembled WGS sequence"/>
</dbReference>
<proteinExistence type="predicted"/>
<organism evidence="6 7">
    <name type="scientific">Streptomyces griseofuscus</name>
    <dbReference type="NCBI Taxonomy" id="146922"/>
    <lineage>
        <taxon>Bacteria</taxon>
        <taxon>Bacillati</taxon>
        <taxon>Actinomycetota</taxon>
        <taxon>Actinomycetes</taxon>
        <taxon>Kitasatosporales</taxon>
        <taxon>Streptomycetaceae</taxon>
        <taxon>Streptomyces</taxon>
    </lineage>
</organism>
<dbReference type="InterPro" id="IPR006162">
    <property type="entry name" value="Ppantetheine_attach_site"/>
</dbReference>
<evidence type="ECO:0000256" key="2">
    <source>
        <dbReference type="ARBA" id="ARBA00022450"/>
    </source>
</evidence>
<evidence type="ECO:0000313" key="6">
    <source>
        <dbReference type="EMBL" id="RRQ84489.1"/>
    </source>
</evidence>
<dbReference type="InterPro" id="IPR045851">
    <property type="entry name" value="AMP-bd_C_sf"/>
</dbReference>
<dbReference type="SUPFAM" id="SSF56801">
    <property type="entry name" value="Acetyl-CoA synthetase-like"/>
    <property type="match status" value="1"/>
</dbReference>
<dbReference type="InterPro" id="IPR010071">
    <property type="entry name" value="AA_adenyl_dom"/>
</dbReference>
<dbReference type="Pfam" id="PF00501">
    <property type="entry name" value="AMP-binding"/>
    <property type="match status" value="1"/>
</dbReference>
<evidence type="ECO:0000313" key="7">
    <source>
        <dbReference type="Proteomes" id="UP000276379"/>
    </source>
</evidence>
<dbReference type="PROSITE" id="PS00455">
    <property type="entry name" value="AMP_BINDING"/>
    <property type="match status" value="1"/>
</dbReference>
<dbReference type="InterPro" id="IPR020845">
    <property type="entry name" value="AMP-binding_CS"/>
</dbReference>
<accession>A0A3R8Q9D7</accession>
<dbReference type="SUPFAM" id="SSF47336">
    <property type="entry name" value="ACP-like"/>
    <property type="match status" value="1"/>
</dbReference>
<dbReference type="Gene3D" id="3.30.300.30">
    <property type="match status" value="1"/>
</dbReference>
<dbReference type="Gene3D" id="1.10.1200.10">
    <property type="entry name" value="ACP-like"/>
    <property type="match status" value="1"/>
</dbReference>
<evidence type="ECO:0000256" key="4">
    <source>
        <dbReference type="SAM" id="MobiDB-lite"/>
    </source>
</evidence>
<dbReference type="GO" id="GO:0043041">
    <property type="term" value="P:amino acid activation for nonribosomal peptide biosynthetic process"/>
    <property type="evidence" value="ECO:0007669"/>
    <property type="project" value="TreeGrafter"/>
</dbReference>
<dbReference type="Pfam" id="PF00550">
    <property type="entry name" value="PP-binding"/>
    <property type="match status" value="1"/>
</dbReference>